<organism evidence="3 4">
    <name type="scientific">Tursiops truncatus</name>
    <name type="common">Atlantic bottle-nosed dolphin</name>
    <name type="synonym">Delphinus truncatus</name>
    <dbReference type="NCBI Taxonomy" id="9739"/>
    <lineage>
        <taxon>Eukaryota</taxon>
        <taxon>Metazoa</taxon>
        <taxon>Chordata</taxon>
        <taxon>Craniata</taxon>
        <taxon>Vertebrata</taxon>
        <taxon>Euteleostomi</taxon>
        <taxon>Mammalia</taxon>
        <taxon>Eutheria</taxon>
        <taxon>Laurasiatheria</taxon>
        <taxon>Artiodactyla</taxon>
        <taxon>Whippomorpha</taxon>
        <taxon>Cetacea</taxon>
        <taxon>Odontoceti</taxon>
        <taxon>Delphinidae</taxon>
        <taxon>Tursiops</taxon>
    </lineage>
</organism>
<keyword evidence="3" id="KW-1185">Reference proteome</keyword>
<dbReference type="AlphaFoldDB" id="A0A6J3QH20"/>
<feature type="region of interest" description="Disordered" evidence="1">
    <location>
        <begin position="484"/>
        <end position="506"/>
    </location>
</feature>
<evidence type="ECO:0000256" key="1">
    <source>
        <dbReference type="SAM" id="MobiDB-lite"/>
    </source>
</evidence>
<keyword evidence="2" id="KW-1133">Transmembrane helix</keyword>
<protein>
    <submittedName>
        <fullName evidence="4">Uncharacterized protein C1orf159 homolog isoform X1</fullName>
    </submittedName>
</protein>
<dbReference type="InParanoid" id="A0A6J3QH20"/>
<feature type="transmembrane region" description="Helical" evidence="2">
    <location>
        <begin position="637"/>
        <end position="662"/>
    </location>
</feature>
<dbReference type="OrthoDB" id="9684985at2759"/>
<proteinExistence type="predicted"/>
<dbReference type="CTD" id="136944952"/>
<feature type="region of interest" description="Disordered" evidence="1">
    <location>
        <begin position="219"/>
        <end position="258"/>
    </location>
</feature>
<feature type="compositionally biased region" description="Pro residues" evidence="1">
    <location>
        <begin position="1"/>
        <end position="14"/>
    </location>
</feature>
<name>A0A6J3QH20_TURTR</name>
<evidence type="ECO:0000313" key="3">
    <source>
        <dbReference type="Proteomes" id="UP000245320"/>
    </source>
</evidence>
<dbReference type="GeneID" id="117309196"/>
<dbReference type="Proteomes" id="UP000245320">
    <property type="component" value="Chromosome 1"/>
</dbReference>
<dbReference type="PANTHER" id="PTHR16247:SF0">
    <property type="entry name" value="RIKEN CDNA 9430015G10 GENE"/>
    <property type="match status" value="1"/>
</dbReference>
<evidence type="ECO:0000313" key="4">
    <source>
        <dbReference type="RefSeq" id="XP_033701706.1"/>
    </source>
</evidence>
<feature type="compositionally biased region" description="Polar residues" evidence="1">
    <location>
        <begin position="186"/>
        <end position="196"/>
    </location>
</feature>
<dbReference type="Pfam" id="PF14946">
    <property type="entry name" value="DUF4501"/>
    <property type="match status" value="1"/>
</dbReference>
<feature type="compositionally biased region" description="Low complexity" evidence="1">
    <location>
        <begin position="20"/>
        <end position="29"/>
    </location>
</feature>
<accession>A0A6J3QH20</accession>
<feature type="region of interest" description="Disordered" evidence="1">
    <location>
        <begin position="152"/>
        <end position="198"/>
    </location>
</feature>
<dbReference type="PANTHER" id="PTHR16247">
    <property type="entry name" value="RIKEN CDNA 9430015G10 GENE"/>
    <property type="match status" value="1"/>
</dbReference>
<sequence>MQTPQRPFPGPPPVHRARARAGPPGAGSPQADSRGTAGTLFAARRRPPGRGCVTPCCLRNRCPAGHRRAASPTVHEQLSARPAQASRRFRCPIQGPRLHFPGRSARACRCRENPGLAPTWRGRALAWTAGRCSFGLGATLPGTQARAAERLQVPGSAARPPGGRGVRKRNPKGAGAPDRGSAGLQEGQTLSSGTWRSSAPSSWPASWWKLPVDPQEVRPLSGAEIGSPQSCPHWHWPQLVGRTETPTSGSDSARSWLSQAGDTGVPGCGFWRCPAMCAHTQLLVLQDGEPSSHSAPAGLGGTGRPGFPLGLGLGPLESRMRPPFLSRPEVPLANHSVLVLGNQLGWAERTERSCPDASRGPCRRLVCECSARSAHSCAWTWPFLCGGRAGPPMEVPVDLQKHRRSVQECGLFGRERGQTRCEGCTGLSLGRPRGPGVTFLFHHCPETYVLPFLAASSFDFQSHQLQVATNINNSTVEMPALCPPVAHKARGGGSSHDPGDPRPSPTLRLLVQSPNARRTPSAVPGSVCAVWPCVLTLLWVSEAQSPDADYKRPEPQGQQPKCCVDVVDTNATCPGTNLCGPGCYGHRAEDGTVSCIRCRNGTHNSSECRGFTARGAHFPMNRSTGMPGRPSFGGPQVAASLFLGTFLISSGLILSVAAFFYLKRASKLPDVFYGRNKAPSLQPGEAAAMIPPPPSSDRVPATVWRSGVGTGEDILLLGDREVPRSRRDLPCPVRHLSDLSKAAPCPSTRCLRQSPGAAGGLGEQKCLLSRFWRPPAPSGGSGVGPSCLSQPLGLQASLGFWGRIPPAAAASSAGFSPLCLPPPPEATGRWI</sequence>
<dbReference type="RefSeq" id="XP_033701706.1">
    <property type="nucleotide sequence ID" value="XM_033845815.1"/>
</dbReference>
<feature type="region of interest" description="Disordered" evidence="1">
    <location>
        <begin position="1"/>
        <end position="35"/>
    </location>
</feature>
<feature type="compositionally biased region" description="Polar residues" evidence="1">
    <location>
        <begin position="244"/>
        <end position="258"/>
    </location>
</feature>
<gene>
    <name evidence="4" type="primary">C1H1orf159</name>
</gene>
<dbReference type="InterPro" id="IPR027888">
    <property type="entry name" value="DUF4501"/>
</dbReference>
<keyword evidence="2" id="KW-0812">Transmembrane</keyword>
<reference evidence="4" key="1">
    <citation type="submission" date="2025-08" db="UniProtKB">
        <authorList>
            <consortium name="RefSeq"/>
        </authorList>
    </citation>
    <scope>IDENTIFICATION</scope>
    <source>
        <tissue evidence="4">Spleen</tissue>
    </source>
</reference>
<keyword evidence="2" id="KW-0472">Membrane</keyword>
<evidence type="ECO:0000256" key="2">
    <source>
        <dbReference type="SAM" id="Phobius"/>
    </source>
</evidence>